<name>A0A139BQM3_9PROT</name>
<sequence>MKHAICILLAILSFSATGSGASTFIGDISCKQWLDSKNKPADAAAYTNWLQGYLSGANAMYDNLLSKGFLNGAAKITVADWTELYCQKYPQAMLHDSANAQIKSLLENMPYF</sequence>
<reference evidence="2 3" key="2">
    <citation type="submission" date="2016-03" db="EMBL/GenBank/DDBJ databases">
        <title>New uncultured bacterium of the family Gallionellaceae from acid mine drainage: description and reconstruction of genome based on metagenomic analysis of microbial community.</title>
        <authorList>
            <person name="Kadnikov V."/>
            <person name="Ivasenko D."/>
            <person name="Beletsky A."/>
            <person name="Mardanov A."/>
            <person name="Danilova E."/>
            <person name="Pimenov N."/>
            <person name="Karnachuk O."/>
            <person name="Ravin N."/>
        </authorList>
    </citation>
    <scope>NUCLEOTIDE SEQUENCE [LARGE SCALE GENOMIC DNA]</scope>
    <source>
        <strain evidence="2">ShG14-8</strain>
    </source>
</reference>
<dbReference type="Proteomes" id="UP000070578">
    <property type="component" value="Unassembled WGS sequence"/>
</dbReference>
<evidence type="ECO:0008006" key="4">
    <source>
        <dbReference type="Google" id="ProtNLM"/>
    </source>
</evidence>
<dbReference type="AlphaFoldDB" id="A0A139BQM3"/>
<evidence type="ECO:0000256" key="1">
    <source>
        <dbReference type="SAM" id="SignalP"/>
    </source>
</evidence>
<feature type="chain" id="PRO_5007483868" description="HdeA/HdeB family protein" evidence="1">
    <location>
        <begin position="22"/>
        <end position="112"/>
    </location>
</feature>
<feature type="signal peptide" evidence="1">
    <location>
        <begin position="1"/>
        <end position="21"/>
    </location>
</feature>
<organism evidence="2 3">
    <name type="scientific">Candidatus Gallionella acididurans</name>
    <dbReference type="NCBI Taxonomy" id="1796491"/>
    <lineage>
        <taxon>Bacteria</taxon>
        <taxon>Pseudomonadati</taxon>
        <taxon>Pseudomonadota</taxon>
        <taxon>Betaproteobacteria</taxon>
        <taxon>Nitrosomonadales</taxon>
        <taxon>Gallionellaceae</taxon>
        <taxon>Gallionella</taxon>
    </lineage>
</organism>
<comment type="caution">
    <text evidence="2">The sequence shown here is derived from an EMBL/GenBank/DDBJ whole genome shotgun (WGS) entry which is preliminary data.</text>
</comment>
<protein>
    <recommendedName>
        <fullName evidence="4">HdeA/HdeB family protein</fullName>
    </recommendedName>
</protein>
<keyword evidence="1" id="KW-0732">Signal</keyword>
<evidence type="ECO:0000313" key="2">
    <source>
        <dbReference type="EMBL" id="KXS31300.1"/>
    </source>
</evidence>
<dbReference type="EMBL" id="LSLI01000084">
    <property type="protein sequence ID" value="KXS31300.1"/>
    <property type="molecule type" value="Genomic_DNA"/>
</dbReference>
<reference evidence="2 3" key="1">
    <citation type="submission" date="2016-02" db="EMBL/GenBank/DDBJ databases">
        <authorList>
            <person name="Wen L."/>
            <person name="He K."/>
            <person name="Yang H."/>
        </authorList>
    </citation>
    <scope>NUCLEOTIDE SEQUENCE [LARGE SCALE GENOMIC DNA]</scope>
    <source>
        <strain evidence="2">ShG14-8</strain>
    </source>
</reference>
<proteinExistence type="predicted"/>
<gene>
    <name evidence="2" type="ORF">AWT59_2590</name>
</gene>
<evidence type="ECO:0000313" key="3">
    <source>
        <dbReference type="Proteomes" id="UP000070578"/>
    </source>
</evidence>
<accession>A0A139BQM3</accession>